<accession>A0A3D9IC41</accession>
<organism evidence="2 3">
    <name type="scientific">Cohnella lupini</name>
    <dbReference type="NCBI Taxonomy" id="1294267"/>
    <lineage>
        <taxon>Bacteria</taxon>
        <taxon>Bacillati</taxon>
        <taxon>Bacillota</taxon>
        <taxon>Bacilli</taxon>
        <taxon>Bacillales</taxon>
        <taxon>Paenibacillaceae</taxon>
        <taxon>Cohnella</taxon>
    </lineage>
</organism>
<protein>
    <submittedName>
        <fullName evidence="2">Uncharacterized protein</fullName>
    </submittedName>
</protein>
<dbReference type="OrthoDB" id="2970479at2"/>
<evidence type="ECO:0000313" key="2">
    <source>
        <dbReference type="EMBL" id="RED59247.1"/>
    </source>
</evidence>
<keyword evidence="1" id="KW-0472">Membrane</keyword>
<name>A0A3D9IC41_9BACL</name>
<evidence type="ECO:0000313" key="3">
    <source>
        <dbReference type="Proteomes" id="UP000256869"/>
    </source>
</evidence>
<keyword evidence="1" id="KW-1133">Transmembrane helix</keyword>
<reference evidence="2 3" key="1">
    <citation type="submission" date="2018-07" db="EMBL/GenBank/DDBJ databases">
        <title>Genomic Encyclopedia of Type Strains, Phase III (KMG-III): the genomes of soil and plant-associated and newly described type strains.</title>
        <authorList>
            <person name="Whitman W."/>
        </authorList>
    </citation>
    <scope>NUCLEOTIDE SEQUENCE [LARGE SCALE GENOMIC DNA]</scope>
    <source>
        <strain evidence="2 3">CECT 8236</strain>
    </source>
</reference>
<gene>
    <name evidence="2" type="ORF">DFP95_10786</name>
</gene>
<feature type="transmembrane region" description="Helical" evidence="1">
    <location>
        <begin position="20"/>
        <end position="43"/>
    </location>
</feature>
<dbReference type="AlphaFoldDB" id="A0A3D9IC41"/>
<sequence>MEQFIRKWEKKRKLGKQKYILLYGVVLIGMSVTILLSLIDLIFNGTVSIVYLLGRILIFPTIGSVIADRRWEKNEKKYITR</sequence>
<dbReference type="Proteomes" id="UP000256869">
    <property type="component" value="Unassembled WGS sequence"/>
</dbReference>
<feature type="transmembrane region" description="Helical" evidence="1">
    <location>
        <begin position="49"/>
        <end position="67"/>
    </location>
</feature>
<dbReference type="RefSeq" id="WP_115993300.1">
    <property type="nucleotide sequence ID" value="NZ_QRDY01000007.1"/>
</dbReference>
<comment type="caution">
    <text evidence="2">The sequence shown here is derived from an EMBL/GenBank/DDBJ whole genome shotgun (WGS) entry which is preliminary data.</text>
</comment>
<dbReference type="EMBL" id="QRDY01000007">
    <property type="protein sequence ID" value="RED59247.1"/>
    <property type="molecule type" value="Genomic_DNA"/>
</dbReference>
<keyword evidence="3" id="KW-1185">Reference proteome</keyword>
<keyword evidence="1" id="KW-0812">Transmembrane</keyword>
<evidence type="ECO:0000256" key="1">
    <source>
        <dbReference type="SAM" id="Phobius"/>
    </source>
</evidence>
<proteinExistence type="predicted"/>